<evidence type="ECO:0000313" key="3">
    <source>
        <dbReference type="EMBL" id="OWZ09969.1"/>
    </source>
</evidence>
<comment type="caution">
    <text evidence="3">The sequence shown here is derived from an EMBL/GenBank/DDBJ whole genome shotgun (WGS) entry which is preliminary data.</text>
</comment>
<dbReference type="GO" id="GO:0006310">
    <property type="term" value="P:DNA recombination"/>
    <property type="evidence" value="ECO:0007669"/>
    <property type="project" value="UniProtKB-KW"/>
</dbReference>
<keyword evidence="4" id="KW-1185">Reference proteome</keyword>
<dbReference type="GO" id="GO:0003677">
    <property type="term" value="F:DNA binding"/>
    <property type="evidence" value="ECO:0007669"/>
    <property type="project" value="InterPro"/>
</dbReference>
<gene>
    <name evidence="3" type="ORF">PHMEG_00017250</name>
</gene>
<accession>A0A225VYD7</accession>
<dbReference type="Gene3D" id="1.10.443.10">
    <property type="entry name" value="Intergrase catalytic core"/>
    <property type="match status" value="1"/>
</dbReference>
<name>A0A225VYD7_9STRA</name>
<dbReference type="InterPro" id="IPR011010">
    <property type="entry name" value="DNA_brk_join_enz"/>
</dbReference>
<dbReference type="InterPro" id="IPR013762">
    <property type="entry name" value="Integrase-like_cat_sf"/>
</dbReference>
<reference evidence="4" key="1">
    <citation type="submission" date="2017-03" db="EMBL/GenBank/DDBJ databases">
        <title>Phytopthora megakarya and P. palmivora, two closely related causual agents of cacao black pod achieved similar genome size and gene model numbers by different mechanisms.</title>
        <authorList>
            <person name="Ali S."/>
            <person name="Shao J."/>
            <person name="Larry D.J."/>
            <person name="Kronmiller B."/>
            <person name="Shen D."/>
            <person name="Strem M.D."/>
            <person name="Melnick R.L."/>
            <person name="Guiltinan M.J."/>
            <person name="Tyler B.M."/>
            <person name="Meinhardt L.W."/>
            <person name="Bailey B.A."/>
        </authorList>
    </citation>
    <scope>NUCLEOTIDE SEQUENCE [LARGE SCALE GENOMIC DNA]</scope>
    <source>
        <strain evidence="4">zdho120</strain>
    </source>
</reference>
<dbReference type="PANTHER" id="PTHR34605:SF4">
    <property type="entry name" value="DNA ADENINE METHYLTRANSFERASE"/>
    <property type="match status" value="1"/>
</dbReference>
<feature type="region of interest" description="Disordered" evidence="2">
    <location>
        <begin position="505"/>
        <end position="525"/>
    </location>
</feature>
<proteinExistence type="predicted"/>
<organism evidence="3 4">
    <name type="scientific">Phytophthora megakarya</name>
    <dbReference type="NCBI Taxonomy" id="4795"/>
    <lineage>
        <taxon>Eukaryota</taxon>
        <taxon>Sar</taxon>
        <taxon>Stramenopiles</taxon>
        <taxon>Oomycota</taxon>
        <taxon>Peronosporomycetes</taxon>
        <taxon>Peronosporales</taxon>
        <taxon>Peronosporaceae</taxon>
        <taxon>Phytophthora</taxon>
    </lineage>
</organism>
<dbReference type="Proteomes" id="UP000198211">
    <property type="component" value="Unassembled WGS sequence"/>
</dbReference>
<evidence type="ECO:0000256" key="2">
    <source>
        <dbReference type="SAM" id="MobiDB-lite"/>
    </source>
</evidence>
<keyword evidence="1" id="KW-0233">DNA recombination</keyword>
<dbReference type="AlphaFoldDB" id="A0A225VYD7"/>
<protein>
    <recommendedName>
        <fullName evidence="5">Tyr recombinase domain-containing protein</fullName>
    </recommendedName>
</protein>
<evidence type="ECO:0000256" key="1">
    <source>
        <dbReference type="ARBA" id="ARBA00023172"/>
    </source>
</evidence>
<dbReference type="EMBL" id="NBNE01002604">
    <property type="protein sequence ID" value="OWZ09969.1"/>
    <property type="molecule type" value="Genomic_DNA"/>
</dbReference>
<dbReference type="OrthoDB" id="167975at2759"/>
<dbReference type="InterPro" id="IPR052925">
    <property type="entry name" value="Phage_Integrase-like_Recomb"/>
</dbReference>
<evidence type="ECO:0000313" key="4">
    <source>
        <dbReference type="Proteomes" id="UP000198211"/>
    </source>
</evidence>
<dbReference type="PANTHER" id="PTHR34605">
    <property type="entry name" value="PHAGE_INTEGRASE DOMAIN-CONTAINING PROTEIN"/>
    <property type="match status" value="1"/>
</dbReference>
<sequence length="525" mass="57590">MHFLPVDGVTKMKWQEEGGSNFQALRHALSAPKAPRPTTIQDVASACQSLSVYAGEYFSRDFQGAVGSLVTLSTGLYPGVLHGSIAATIVTCWSDNTSAVSWTNSLKSANKFGQELTRVIGLGEAVFNICVQAKHLPGSTNSAADAASRAWYPNFSDTWTNFCASWYQVEVPERLRRLYRNFSINFNPSHWPSVHESSTLQRGSNESSGAIYWNTRCGFQPTQQSTHTSLLYLPFTAGNSVGTMTVWATLPEPSSPRSVTCRGIISEYLATPSDSCRAIDSPSLVCDAKIPVVPRNRPSAILRRMFKLLDFSSQHDRVLWGAGVLGWFLLPRRPEYMGQGIKVHGFALTRADVQFIEKNGTIATDFDSVAKATILFRGGKADQFYQGTVRSVGHSGIPWLCPIHSLWFLVNNHVHLRLSENRPLCAFSRDKIAQVSSMSSLIKAAAESCGEDPRRYGTHSLRSGGATALFAAGADGNTVEQFGRWKSNAYEGYIRLGDAQEVSLPSQKINTRPSSAPNYGQSRQL</sequence>
<evidence type="ECO:0008006" key="5">
    <source>
        <dbReference type="Google" id="ProtNLM"/>
    </source>
</evidence>
<dbReference type="SUPFAM" id="SSF56349">
    <property type="entry name" value="DNA breaking-rejoining enzymes"/>
    <property type="match status" value="1"/>
</dbReference>
<dbReference type="GO" id="GO:0015074">
    <property type="term" value="P:DNA integration"/>
    <property type="evidence" value="ECO:0007669"/>
    <property type="project" value="InterPro"/>
</dbReference>